<keyword evidence="1" id="KW-0472">Membrane</keyword>
<protein>
    <submittedName>
        <fullName evidence="2">Putative iron-regulated membrane protein</fullName>
    </submittedName>
</protein>
<reference evidence="2 3" key="1">
    <citation type="submission" date="2020-08" db="EMBL/GenBank/DDBJ databases">
        <title>Genomic Encyclopedia of Type Strains, Phase IV (KMG-V): Genome sequencing to study the core and pangenomes of soil and plant-associated prokaryotes.</title>
        <authorList>
            <person name="Whitman W."/>
        </authorList>
    </citation>
    <scope>NUCLEOTIDE SEQUENCE [LARGE SCALE GENOMIC DNA]</scope>
    <source>
        <strain evidence="2 3">S3M1</strain>
    </source>
</reference>
<proteinExistence type="predicted"/>
<sequence length="366" mass="41651">MKRNKGFKQAARFIHLWLGLFTGIIVVIISLTGCIYVFEKEIRDYLQKDYAFVPANEQQPVSLAVLLQDFEKIAPAQKITGIKINNRAKNATVCFTTKKHNVYYLNPFNGSLVKKTKPDFLITVQEIHTSLLLGETGKFIIRWSVVIFVIMLISGLILWFPGQVRLIKQALTVKWKGSFKRVNYDLHNVAGFYVSGILLISALSGLYFGFKEVRTAVSFLSGSKLTEGHKAAPDQPIIKETIAERYERIYRNAIVQYPGADLTNLSIRKDGNVRLRLTYPSDWARKRNTFFYNADNGQLIRSKLYKDYNRADIIEATNYDLHTGQLFGLFGKIVATIVSLIAASLPITGFIIWLKKGKKKKIKQRS</sequence>
<dbReference type="PANTHER" id="PTHR34219:SF3">
    <property type="entry name" value="BLL7967 PROTEIN"/>
    <property type="match status" value="1"/>
</dbReference>
<dbReference type="Proteomes" id="UP000537204">
    <property type="component" value="Unassembled WGS sequence"/>
</dbReference>
<feature type="transmembrane region" description="Helical" evidence="1">
    <location>
        <begin position="333"/>
        <end position="354"/>
    </location>
</feature>
<dbReference type="Pfam" id="PF03929">
    <property type="entry name" value="PepSY_TM"/>
    <property type="match status" value="1"/>
</dbReference>
<feature type="transmembrane region" description="Helical" evidence="1">
    <location>
        <begin position="12"/>
        <end position="38"/>
    </location>
</feature>
<accession>A0A7W8ZMU5</accession>
<dbReference type="InterPro" id="IPR005625">
    <property type="entry name" value="PepSY-ass_TM"/>
</dbReference>
<keyword evidence="1" id="KW-0812">Transmembrane</keyword>
<organism evidence="2 3">
    <name type="scientific">Pedobacter cryoconitis</name>
    <dbReference type="NCBI Taxonomy" id="188932"/>
    <lineage>
        <taxon>Bacteria</taxon>
        <taxon>Pseudomonadati</taxon>
        <taxon>Bacteroidota</taxon>
        <taxon>Sphingobacteriia</taxon>
        <taxon>Sphingobacteriales</taxon>
        <taxon>Sphingobacteriaceae</taxon>
        <taxon>Pedobacter</taxon>
    </lineage>
</organism>
<dbReference type="PANTHER" id="PTHR34219">
    <property type="entry name" value="IRON-REGULATED INNER MEMBRANE PROTEIN-RELATED"/>
    <property type="match status" value="1"/>
</dbReference>
<dbReference type="RefSeq" id="WP_183882798.1">
    <property type="nucleotide sequence ID" value="NZ_JACHCE010000004.1"/>
</dbReference>
<gene>
    <name evidence="2" type="ORF">HDE68_002809</name>
</gene>
<feature type="transmembrane region" description="Helical" evidence="1">
    <location>
        <begin position="140"/>
        <end position="160"/>
    </location>
</feature>
<dbReference type="PROSITE" id="PS51257">
    <property type="entry name" value="PROKAR_LIPOPROTEIN"/>
    <property type="match status" value="1"/>
</dbReference>
<evidence type="ECO:0000256" key="1">
    <source>
        <dbReference type="SAM" id="Phobius"/>
    </source>
</evidence>
<feature type="transmembrane region" description="Helical" evidence="1">
    <location>
        <begin position="190"/>
        <end position="210"/>
    </location>
</feature>
<dbReference type="EMBL" id="JACHCE010000004">
    <property type="protein sequence ID" value="MBB5636896.1"/>
    <property type="molecule type" value="Genomic_DNA"/>
</dbReference>
<evidence type="ECO:0000313" key="3">
    <source>
        <dbReference type="Proteomes" id="UP000537204"/>
    </source>
</evidence>
<keyword evidence="1" id="KW-1133">Transmembrane helix</keyword>
<name>A0A7W8ZMU5_9SPHI</name>
<comment type="caution">
    <text evidence="2">The sequence shown here is derived from an EMBL/GenBank/DDBJ whole genome shotgun (WGS) entry which is preliminary data.</text>
</comment>
<dbReference type="AlphaFoldDB" id="A0A7W8ZMU5"/>
<evidence type="ECO:0000313" key="2">
    <source>
        <dbReference type="EMBL" id="MBB5636896.1"/>
    </source>
</evidence>